<dbReference type="eggNOG" id="COG2378">
    <property type="taxonomic scope" value="Bacteria"/>
</dbReference>
<name>A0A0A2G2G4_9PORP</name>
<dbReference type="PANTHER" id="PTHR34580">
    <property type="match status" value="1"/>
</dbReference>
<dbReference type="Pfam" id="PF25583">
    <property type="entry name" value="WCX"/>
    <property type="match status" value="1"/>
</dbReference>
<accession>A0A0A2G2G4</accession>
<evidence type="ECO:0000313" key="4">
    <source>
        <dbReference type="Proteomes" id="UP000030134"/>
    </source>
</evidence>
<sequence length="309" mass="36321">MAVNQIRKYIWLLDTLRRKGKLTFKELNDLWLNDEISEGVELSIRTFHKWRIAIEDLFAINIENEGKGEYRYYISTLYGVDNNPFFGWLIDTFSLGNLMMNSISLHERILLESVPSKRFLPTIISAMKEGKTLSIKYKAFWQDREKNILLEPYCIKQFKQRWYLIGRHVQANKILNYALDRILEIDKKEGMKFKLPTHFSAKEYFSNAYGIITGDEISEGTVVLQVSEWHAHYLRSLPLHHSQVEKESSGGYCIFEYHLCPTFDFQQEILSMGASVEVVSPQWLRKEIFSQITSMHDKYNKTIAKEPII</sequence>
<reference evidence="3 4" key="1">
    <citation type="submission" date="2014-08" db="EMBL/GenBank/DDBJ databases">
        <title>Porphyromonas gingivicanis strain:COT-022_OH1391 Genome sequencing.</title>
        <authorList>
            <person name="Wallis C."/>
            <person name="Deusch O."/>
            <person name="O'Flynn C."/>
            <person name="Davis I."/>
            <person name="Jospin G."/>
            <person name="Darling A.E."/>
            <person name="Coil D.A."/>
            <person name="Alexiev A."/>
            <person name="Horsfall A."/>
            <person name="Kirkwood N."/>
            <person name="Harris S."/>
            <person name="Eisen J.A."/>
        </authorList>
    </citation>
    <scope>NUCLEOTIDE SEQUENCE [LARGE SCALE GENOMIC DNA]</scope>
    <source>
        <strain evidence="4">COT-022 OH1391</strain>
    </source>
</reference>
<dbReference type="Pfam" id="PF13280">
    <property type="entry name" value="WYL"/>
    <property type="match status" value="1"/>
</dbReference>
<organism evidence="3 4">
    <name type="scientific">Porphyromonas gingivicanis</name>
    <dbReference type="NCBI Taxonomy" id="266762"/>
    <lineage>
        <taxon>Bacteria</taxon>
        <taxon>Pseudomonadati</taxon>
        <taxon>Bacteroidota</taxon>
        <taxon>Bacteroidia</taxon>
        <taxon>Bacteroidales</taxon>
        <taxon>Porphyromonadaceae</taxon>
        <taxon>Porphyromonas</taxon>
    </lineage>
</organism>
<dbReference type="STRING" id="266762.HQ36_06030"/>
<dbReference type="EMBL" id="JQZW01000012">
    <property type="protein sequence ID" value="KGN97458.1"/>
    <property type="molecule type" value="Genomic_DNA"/>
</dbReference>
<dbReference type="PANTHER" id="PTHR34580:SF9">
    <property type="entry name" value="SLL5097 PROTEIN"/>
    <property type="match status" value="1"/>
</dbReference>
<dbReference type="AlphaFoldDB" id="A0A0A2G2G4"/>
<dbReference type="InterPro" id="IPR026881">
    <property type="entry name" value="WYL_dom"/>
</dbReference>
<keyword evidence="4" id="KW-1185">Reference proteome</keyword>
<dbReference type="InterPro" id="IPR051534">
    <property type="entry name" value="CBASS_pafABC_assoc_protein"/>
</dbReference>
<gene>
    <name evidence="3" type="ORF">HQ36_06030</name>
</gene>
<evidence type="ECO:0000259" key="1">
    <source>
        <dbReference type="Pfam" id="PF13280"/>
    </source>
</evidence>
<evidence type="ECO:0000259" key="2">
    <source>
        <dbReference type="Pfam" id="PF25583"/>
    </source>
</evidence>
<protein>
    <submittedName>
        <fullName evidence="3">Uncharacterized protein</fullName>
    </submittedName>
</protein>
<feature type="domain" description="WYL" evidence="1">
    <location>
        <begin position="119"/>
        <end position="185"/>
    </location>
</feature>
<proteinExistence type="predicted"/>
<feature type="domain" description="WCX" evidence="2">
    <location>
        <begin position="221"/>
        <end position="294"/>
    </location>
</feature>
<dbReference type="Proteomes" id="UP000030134">
    <property type="component" value="Unassembled WGS sequence"/>
</dbReference>
<evidence type="ECO:0000313" key="3">
    <source>
        <dbReference type="EMBL" id="KGN97458.1"/>
    </source>
</evidence>
<dbReference type="InterPro" id="IPR057727">
    <property type="entry name" value="WCX_dom"/>
</dbReference>
<dbReference type="PROSITE" id="PS52050">
    <property type="entry name" value="WYL"/>
    <property type="match status" value="1"/>
</dbReference>
<comment type="caution">
    <text evidence="3">The sequence shown here is derived from an EMBL/GenBank/DDBJ whole genome shotgun (WGS) entry which is preliminary data.</text>
</comment>